<keyword evidence="1" id="KW-0812">Transmembrane</keyword>
<protein>
    <submittedName>
        <fullName evidence="2">Uncharacterized protein</fullName>
    </submittedName>
</protein>
<accession>A0A5C5YY35</accession>
<evidence type="ECO:0000313" key="3">
    <source>
        <dbReference type="Proteomes" id="UP000315010"/>
    </source>
</evidence>
<dbReference type="OrthoDB" id="246496at2"/>
<organism evidence="2 3">
    <name type="scientific">Novipirellula herctigrandis</name>
    <dbReference type="NCBI Taxonomy" id="2527986"/>
    <lineage>
        <taxon>Bacteria</taxon>
        <taxon>Pseudomonadati</taxon>
        <taxon>Planctomycetota</taxon>
        <taxon>Planctomycetia</taxon>
        <taxon>Pirellulales</taxon>
        <taxon>Pirellulaceae</taxon>
        <taxon>Novipirellula</taxon>
    </lineage>
</organism>
<comment type="caution">
    <text evidence="2">The sequence shown here is derived from an EMBL/GenBank/DDBJ whole genome shotgun (WGS) entry which is preliminary data.</text>
</comment>
<gene>
    <name evidence="2" type="ORF">CA13_14210</name>
</gene>
<sequence>MRTPTRFDKRYLLLVGSPVCILAALFVISLGSAWINQRKLDRDLHLVTGLDDATAPDAFAVWYESHSSKERTLDWREVETASLAISYLANPFLRDSEDRAGTLIPPDEHWPSEDRNYKLVALAKPLVDRLKAMPMPAEPVWHPLHYESFANHYPIAEMPAPLMTVLWPEIRAAYHEGDTPRAITAIRLYIDLFGPKSERSVQQPCFTSFSLHRAIRDSLSDDVWSPADLTELQQLLTPEYDWRQLWEGQLSRDALIVSPWLQDSWRHKRFARNTRVGSKNTDHLDVNHSTWVPSDSFDVVQKFAAARQIDSEPGTAAFQGAASELLGDRSNSPPWILPSSFAFRLDQWLKLPFMPRSRSDLNSRSHLPGDAQSLVLYAVDRRFTRTAIAVKQYQIKFDKWPQSLNQLSQVSLPVAQTIGSEGKPFFYRVNRDTNTVKLGKLPNERKVATETNTGDLSATVIEIS</sequence>
<dbReference type="RefSeq" id="WP_146395113.1">
    <property type="nucleotide sequence ID" value="NZ_SJPJ01000001.1"/>
</dbReference>
<evidence type="ECO:0000256" key="1">
    <source>
        <dbReference type="SAM" id="Phobius"/>
    </source>
</evidence>
<name>A0A5C5YY35_9BACT</name>
<dbReference type="EMBL" id="SJPJ01000001">
    <property type="protein sequence ID" value="TWT80009.1"/>
    <property type="molecule type" value="Genomic_DNA"/>
</dbReference>
<proteinExistence type="predicted"/>
<feature type="transmembrane region" description="Helical" evidence="1">
    <location>
        <begin position="12"/>
        <end position="35"/>
    </location>
</feature>
<keyword evidence="3" id="KW-1185">Reference proteome</keyword>
<dbReference type="Proteomes" id="UP000315010">
    <property type="component" value="Unassembled WGS sequence"/>
</dbReference>
<reference evidence="2 3" key="1">
    <citation type="submission" date="2019-02" db="EMBL/GenBank/DDBJ databases">
        <title>Deep-cultivation of Planctomycetes and their phenomic and genomic characterization uncovers novel biology.</title>
        <authorList>
            <person name="Wiegand S."/>
            <person name="Jogler M."/>
            <person name="Boedeker C."/>
            <person name="Pinto D."/>
            <person name="Vollmers J."/>
            <person name="Rivas-Marin E."/>
            <person name="Kohn T."/>
            <person name="Peeters S.H."/>
            <person name="Heuer A."/>
            <person name="Rast P."/>
            <person name="Oberbeckmann S."/>
            <person name="Bunk B."/>
            <person name="Jeske O."/>
            <person name="Meyerdierks A."/>
            <person name="Storesund J.E."/>
            <person name="Kallscheuer N."/>
            <person name="Luecker S."/>
            <person name="Lage O.M."/>
            <person name="Pohl T."/>
            <person name="Merkel B.J."/>
            <person name="Hornburger P."/>
            <person name="Mueller R.-W."/>
            <person name="Bruemmer F."/>
            <person name="Labrenz M."/>
            <person name="Spormann A.M."/>
            <person name="Op Den Camp H."/>
            <person name="Overmann J."/>
            <person name="Amann R."/>
            <person name="Jetten M.S.M."/>
            <person name="Mascher T."/>
            <person name="Medema M.H."/>
            <person name="Devos D.P."/>
            <person name="Kaster A.-K."/>
            <person name="Ovreas L."/>
            <person name="Rohde M."/>
            <person name="Galperin M.Y."/>
            <person name="Jogler C."/>
        </authorList>
    </citation>
    <scope>NUCLEOTIDE SEQUENCE [LARGE SCALE GENOMIC DNA]</scope>
    <source>
        <strain evidence="2 3">CA13</strain>
    </source>
</reference>
<evidence type="ECO:0000313" key="2">
    <source>
        <dbReference type="EMBL" id="TWT80009.1"/>
    </source>
</evidence>
<keyword evidence="1" id="KW-0472">Membrane</keyword>
<keyword evidence="1" id="KW-1133">Transmembrane helix</keyword>
<dbReference type="AlphaFoldDB" id="A0A5C5YY35"/>